<organism evidence="1">
    <name type="scientific">Xenorhabdus szentirmaii</name>
    <dbReference type="NCBI Taxonomy" id="290112"/>
    <lineage>
        <taxon>Bacteria</taxon>
        <taxon>Pseudomonadati</taxon>
        <taxon>Pseudomonadota</taxon>
        <taxon>Gammaproteobacteria</taxon>
        <taxon>Enterobacterales</taxon>
        <taxon>Morganellaceae</taxon>
        <taxon>Xenorhabdus</taxon>
    </lineage>
</organism>
<sequence length="75" mass="8856">MTEDHRQRVDIDDELVRTVVHIDDGRDWTQRIVHKMRHRFHIREGICPLLPPAPKVASVKITPVKKKNNKRGRKS</sequence>
<comment type="caution">
    <text evidence="1">The sequence shown here is derived from an EMBL/GenBank/DDBJ whole genome shotgun (WGS) entry which is preliminary data.</text>
</comment>
<evidence type="ECO:0000313" key="1">
    <source>
        <dbReference type="EMBL" id="MBD2799235.1"/>
    </source>
</evidence>
<gene>
    <name evidence="1" type="ORF">ID854_01840</name>
</gene>
<dbReference type="AlphaFoldDB" id="A0AAW3YMG6"/>
<accession>A0AAW3YMG6</accession>
<reference evidence="1" key="2">
    <citation type="journal article" date="2024" name="Toxins">
        <title>Genome Sequence Analysis of Native Xenorhabdus Strains Isolated from Entomopathogenic Nematodes in Argentina.</title>
        <authorList>
            <person name="Palma L."/>
            <person name="Frizzo L."/>
            <person name="Kaiser S."/>
            <person name="Berry C."/>
            <person name="Caballero P."/>
            <person name="Bode H.B."/>
            <person name="Del Valle E.E."/>
        </authorList>
    </citation>
    <scope>NUCLEOTIDE SEQUENCE</scope>
    <source>
        <strain evidence="1">M</strain>
    </source>
</reference>
<name>A0AAW3YMG6_9GAMM</name>
<protein>
    <submittedName>
        <fullName evidence="1">Uncharacterized protein</fullName>
    </submittedName>
</protein>
<dbReference type="EMBL" id="JACXBF010000058">
    <property type="protein sequence ID" value="MBD2799235.1"/>
    <property type="molecule type" value="Genomic_DNA"/>
</dbReference>
<dbReference type="Proteomes" id="UP001193920">
    <property type="component" value="Unassembled WGS sequence"/>
</dbReference>
<proteinExistence type="predicted"/>
<dbReference type="RefSeq" id="WP_099137962.1">
    <property type="nucleotide sequence ID" value="NZ_CAWNPE010000001.1"/>
</dbReference>
<reference evidence="1" key="1">
    <citation type="submission" date="2020-09" db="EMBL/GenBank/DDBJ databases">
        <authorList>
            <person name="Palma L."/>
            <person name="Caballero P."/>
            <person name="Berry C."/>
            <person name="Del Valle E."/>
        </authorList>
    </citation>
    <scope>NUCLEOTIDE SEQUENCE</scope>
    <source>
        <strain evidence="1">M</strain>
    </source>
</reference>
<dbReference type="GeneID" id="97123173"/>